<keyword evidence="4" id="KW-0456">Lyase</keyword>
<keyword evidence="3" id="KW-0862">Zinc</keyword>
<dbReference type="Pfam" id="PF01242">
    <property type="entry name" value="PTPS"/>
    <property type="match status" value="1"/>
</dbReference>
<dbReference type="GO" id="GO:0070497">
    <property type="term" value="F:6-carboxytetrahydropterin synthase activity"/>
    <property type="evidence" value="ECO:0007669"/>
    <property type="project" value="TreeGrafter"/>
</dbReference>
<dbReference type="AlphaFoldDB" id="A0A0F9U5X8"/>
<evidence type="ECO:0008006" key="6">
    <source>
        <dbReference type="Google" id="ProtNLM"/>
    </source>
</evidence>
<evidence type="ECO:0000256" key="1">
    <source>
        <dbReference type="ARBA" id="ARBA00001947"/>
    </source>
</evidence>
<keyword evidence="2" id="KW-0479">Metal-binding</keyword>
<accession>A0A0F9U5X8</accession>
<sequence length="134" mass="15499">MKEITVCKTFTFAAGHHLPYHKGLCQRPHGHNYRLEVEVAGAIKAEANNYNCKDISQTGMIIDFGQLKDVVGRLVIDRYDHTGLNDRFPNPTAEIMVEAIFARLKLELWDEYKLHLKRVRLWETDTSWAQVESN</sequence>
<reference evidence="5" key="1">
    <citation type="journal article" date="2015" name="Nature">
        <title>Complex archaea that bridge the gap between prokaryotes and eukaryotes.</title>
        <authorList>
            <person name="Spang A."/>
            <person name="Saw J.H."/>
            <person name="Jorgensen S.L."/>
            <person name="Zaremba-Niedzwiedzka K."/>
            <person name="Martijn J."/>
            <person name="Lind A.E."/>
            <person name="van Eijk R."/>
            <person name="Schleper C."/>
            <person name="Guy L."/>
            <person name="Ettema T.J."/>
        </authorList>
    </citation>
    <scope>NUCLEOTIDE SEQUENCE</scope>
</reference>
<evidence type="ECO:0000256" key="4">
    <source>
        <dbReference type="ARBA" id="ARBA00023239"/>
    </source>
</evidence>
<dbReference type="InterPro" id="IPR007115">
    <property type="entry name" value="6-PTP_synth/QueD"/>
</dbReference>
<dbReference type="GO" id="GO:0046872">
    <property type="term" value="F:metal ion binding"/>
    <property type="evidence" value="ECO:0007669"/>
    <property type="project" value="UniProtKB-KW"/>
</dbReference>
<evidence type="ECO:0000256" key="3">
    <source>
        <dbReference type="ARBA" id="ARBA00022833"/>
    </source>
</evidence>
<dbReference type="PIRSF" id="PIRSF006113">
    <property type="entry name" value="PTP_synth"/>
    <property type="match status" value="1"/>
</dbReference>
<dbReference type="InterPro" id="IPR038418">
    <property type="entry name" value="6-PTP_synth/QueD_sf"/>
</dbReference>
<dbReference type="PANTHER" id="PTHR12589">
    <property type="entry name" value="PYRUVOYL TETRAHYDROBIOPTERIN SYNTHASE"/>
    <property type="match status" value="1"/>
</dbReference>
<dbReference type="Gene3D" id="3.30.479.10">
    <property type="entry name" value="6-pyruvoyl tetrahydropterin synthase/QueD"/>
    <property type="match status" value="1"/>
</dbReference>
<evidence type="ECO:0000256" key="2">
    <source>
        <dbReference type="ARBA" id="ARBA00022723"/>
    </source>
</evidence>
<organism evidence="5">
    <name type="scientific">marine sediment metagenome</name>
    <dbReference type="NCBI Taxonomy" id="412755"/>
    <lineage>
        <taxon>unclassified sequences</taxon>
        <taxon>metagenomes</taxon>
        <taxon>ecological metagenomes</taxon>
    </lineage>
</organism>
<dbReference type="SUPFAM" id="SSF55620">
    <property type="entry name" value="Tetrahydrobiopterin biosynthesis enzymes-like"/>
    <property type="match status" value="1"/>
</dbReference>
<dbReference type="PANTHER" id="PTHR12589:SF7">
    <property type="entry name" value="6-PYRUVOYL TETRAHYDROBIOPTERIN SYNTHASE"/>
    <property type="match status" value="1"/>
</dbReference>
<evidence type="ECO:0000313" key="5">
    <source>
        <dbReference type="EMBL" id="KKN56706.1"/>
    </source>
</evidence>
<gene>
    <name evidence="5" type="ORF">LCGC14_0569350</name>
</gene>
<comment type="cofactor">
    <cofactor evidence="1">
        <name>Zn(2+)</name>
        <dbReference type="ChEBI" id="CHEBI:29105"/>
    </cofactor>
</comment>
<protein>
    <recommendedName>
        <fullName evidence="6">6-carboxy-5,6,7,8-tetrahydropterin synthase</fullName>
    </recommendedName>
</protein>
<dbReference type="EMBL" id="LAZR01000834">
    <property type="protein sequence ID" value="KKN56706.1"/>
    <property type="molecule type" value="Genomic_DNA"/>
</dbReference>
<comment type="caution">
    <text evidence="5">The sequence shown here is derived from an EMBL/GenBank/DDBJ whole genome shotgun (WGS) entry which is preliminary data.</text>
</comment>
<name>A0A0F9U5X8_9ZZZZ</name>
<proteinExistence type="predicted"/>